<organism evidence="1 2">
    <name type="scientific">Candidatus Methanofishera endochildressiae</name>
    <dbReference type="NCBI Taxonomy" id="2738884"/>
    <lineage>
        <taxon>Bacteria</taxon>
        <taxon>Pseudomonadati</taxon>
        <taxon>Pseudomonadota</taxon>
        <taxon>Gammaproteobacteria</taxon>
        <taxon>Candidatus Methanofishera</taxon>
    </lineage>
</organism>
<dbReference type="Proteomes" id="UP000537890">
    <property type="component" value="Unassembled WGS sequence"/>
</dbReference>
<gene>
    <name evidence="1" type="ORF">H0A75_06630</name>
</gene>
<comment type="caution">
    <text evidence="1">The sequence shown here is derived from an EMBL/GenBank/DDBJ whole genome shotgun (WGS) entry which is preliminary data.</text>
</comment>
<evidence type="ECO:0000313" key="2">
    <source>
        <dbReference type="Proteomes" id="UP000537890"/>
    </source>
</evidence>
<proteinExistence type="predicted"/>
<reference evidence="1 2" key="1">
    <citation type="submission" date="2020-05" db="EMBL/GenBank/DDBJ databases">
        <title>Horizontal transmission and recombination maintain forever young bacterial symbiont genomes.</title>
        <authorList>
            <person name="Russell S.L."/>
            <person name="Pepper-Tunick E."/>
            <person name="Svedberg J."/>
            <person name="Byrne A."/>
            <person name="Ruelas Castillo J."/>
            <person name="Vollmers C."/>
            <person name="Beinart R.A."/>
            <person name="Corbett-Detig R."/>
        </authorList>
    </citation>
    <scope>NUCLEOTIDE SEQUENCE [LARGE SCALE GENOMIC DNA]</scope>
    <source>
        <strain evidence="1">4727-3</strain>
    </source>
</reference>
<evidence type="ECO:0000313" key="1">
    <source>
        <dbReference type="EMBL" id="NYT47289.1"/>
    </source>
</evidence>
<dbReference type="EMBL" id="JACCHS010000116">
    <property type="protein sequence ID" value="NYT47289.1"/>
    <property type="molecule type" value="Genomic_DNA"/>
</dbReference>
<name>A0A7Z0SE04_9GAMM</name>
<sequence>MSSRSLIAAVIGNNAENLEIFASPGAWADLFVRRTASPDFSTDNVQINCLRIKVNYEYTPSLNNIKTLSVAAELISKAPPIEVLTADLKNRTDGQGNFLRSYASQERVSLKAPVNYEQLKFLAWLENGVVVSENPQVEIIMDRDKTVLPRYIGQGFGSLREFPVVNLDGQASSTRFYAAALDSLGSTRSHWELMRNLILKLNYMSLLNIGAVSEIFMSLQYTKAFAT</sequence>
<protein>
    <submittedName>
        <fullName evidence="1">Uncharacterized protein</fullName>
    </submittedName>
</protein>
<accession>A0A7Z0SE04</accession>
<dbReference type="AlphaFoldDB" id="A0A7Z0SE04"/>